<evidence type="ECO:0000256" key="6">
    <source>
        <dbReference type="ARBA" id="ARBA00023277"/>
    </source>
</evidence>
<evidence type="ECO:0000256" key="4">
    <source>
        <dbReference type="ARBA" id="ARBA00022723"/>
    </source>
</evidence>
<feature type="domain" description="Amidohydrolase-related" evidence="8">
    <location>
        <begin position="147"/>
        <end position="515"/>
    </location>
</feature>
<evidence type="ECO:0000313" key="9">
    <source>
        <dbReference type="EMBL" id="KAJ2678260.1"/>
    </source>
</evidence>
<dbReference type="SUPFAM" id="SSF51556">
    <property type="entry name" value="Metallo-dependent hydrolases"/>
    <property type="match status" value="1"/>
</dbReference>
<dbReference type="CDD" id="cd00854">
    <property type="entry name" value="NagA"/>
    <property type="match status" value="1"/>
</dbReference>
<dbReference type="EMBL" id="JANBTW010000022">
    <property type="protein sequence ID" value="KAJ2678260.1"/>
    <property type="molecule type" value="Genomic_DNA"/>
</dbReference>
<keyword evidence="5 9" id="KW-0378">Hydrolase</keyword>
<evidence type="ECO:0000259" key="8">
    <source>
        <dbReference type="Pfam" id="PF01979"/>
    </source>
</evidence>
<comment type="caution">
    <text evidence="9">The sequence shown here is derived from an EMBL/GenBank/DDBJ whole genome shotgun (WGS) entry which is preliminary data.</text>
</comment>
<dbReference type="FunFam" id="3.20.20.140:FF:000065">
    <property type="entry name" value="N-acetylglucosamine-6-phosphate deacetylase"/>
    <property type="match status" value="1"/>
</dbReference>
<comment type="similarity">
    <text evidence="1">Belongs to the metallo-dependent hydrolases superfamily. NagA family.</text>
</comment>
<dbReference type="InterPro" id="IPR032466">
    <property type="entry name" value="Metal_Hydrolase"/>
</dbReference>
<evidence type="ECO:0000256" key="2">
    <source>
        <dbReference type="ARBA" id="ARBA00011899"/>
    </source>
</evidence>
<dbReference type="Gene3D" id="3.20.20.140">
    <property type="entry name" value="Metal-dependent hydrolases"/>
    <property type="match status" value="1"/>
</dbReference>
<proteinExistence type="inferred from homology"/>
<dbReference type="InterPro" id="IPR011059">
    <property type="entry name" value="Metal-dep_hydrolase_composite"/>
</dbReference>
<name>A0A9W8G8J0_9FUNG</name>
<dbReference type="PANTHER" id="PTHR11113:SF14">
    <property type="entry name" value="N-ACETYLGLUCOSAMINE-6-PHOSPHATE DEACETYLASE"/>
    <property type="match status" value="1"/>
</dbReference>
<dbReference type="GO" id="GO:0046872">
    <property type="term" value="F:metal ion binding"/>
    <property type="evidence" value="ECO:0007669"/>
    <property type="project" value="UniProtKB-KW"/>
</dbReference>
<evidence type="ECO:0000256" key="5">
    <source>
        <dbReference type="ARBA" id="ARBA00022801"/>
    </source>
</evidence>
<organism evidence="9 10">
    <name type="scientific">Coemansia spiralis</name>
    <dbReference type="NCBI Taxonomy" id="417178"/>
    <lineage>
        <taxon>Eukaryota</taxon>
        <taxon>Fungi</taxon>
        <taxon>Fungi incertae sedis</taxon>
        <taxon>Zoopagomycota</taxon>
        <taxon>Kickxellomycotina</taxon>
        <taxon>Kickxellomycetes</taxon>
        <taxon>Kickxellales</taxon>
        <taxon>Kickxellaceae</taxon>
        <taxon>Coemansia</taxon>
    </lineage>
</organism>
<comment type="catalytic activity">
    <reaction evidence="7">
        <text>N-acetyl-D-glucosamine 6-phosphate + H2O = D-glucosamine 6-phosphate + acetate</text>
        <dbReference type="Rhea" id="RHEA:22936"/>
        <dbReference type="ChEBI" id="CHEBI:15377"/>
        <dbReference type="ChEBI" id="CHEBI:30089"/>
        <dbReference type="ChEBI" id="CHEBI:57513"/>
        <dbReference type="ChEBI" id="CHEBI:58725"/>
        <dbReference type="EC" id="3.5.1.25"/>
    </reaction>
</comment>
<evidence type="ECO:0000256" key="7">
    <source>
        <dbReference type="ARBA" id="ARBA00047647"/>
    </source>
</evidence>
<dbReference type="OrthoDB" id="10264777at2759"/>
<dbReference type="GO" id="GO:0008448">
    <property type="term" value="F:N-acetylglucosamine-6-phosphate deacetylase activity"/>
    <property type="evidence" value="ECO:0007669"/>
    <property type="project" value="UniProtKB-EC"/>
</dbReference>
<dbReference type="InterPro" id="IPR006680">
    <property type="entry name" value="Amidohydro-rel"/>
</dbReference>
<protein>
    <recommendedName>
        <fullName evidence="3">N-acetylglucosamine-6-phosphate deacetylase</fullName>
        <ecNumber evidence="2">3.5.1.25</ecNumber>
    </recommendedName>
</protein>
<dbReference type="SUPFAM" id="SSF51338">
    <property type="entry name" value="Composite domain of metallo-dependent hydrolases"/>
    <property type="match status" value="1"/>
</dbReference>
<evidence type="ECO:0000256" key="1">
    <source>
        <dbReference type="ARBA" id="ARBA00010716"/>
    </source>
</evidence>
<dbReference type="Pfam" id="PF01979">
    <property type="entry name" value="Amidohydro_1"/>
    <property type="match status" value="1"/>
</dbReference>
<dbReference type="PANTHER" id="PTHR11113">
    <property type="entry name" value="N-ACETYLGLUCOSAMINE-6-PHOSPHATE DEACETYLASE"/>
    <property type="match status" value="1"/>
</dbReference>
<accession>A0A9W8G8J0</accession>
<reference evidence="9" key="1">
    <citation type="submission" date="2022-07" db="EMBL/GenBank/DDBJ databases">
        <title>Phylogenomic reconstructions and comparative analyses of Kickxellomycotina fungi.</title>
        <authorList>
            <person name="Reynolds N.K."/>
            <person name="Stajich J.E."/>
            <person name="Barry K."/>
            <person name="Grigoriev I.V."/>
            <person name="Crous P."/>
            <person name="Smith M.E."/>
        </authorList>
    </citation>
    <scope>NUCLEOTIDE SEQUENCE</scope>
    <source>
        <strain evidence="9">NRRL 3115</strain>
    </source>
</reference>
<dbReference type="EC" id="3.5.1.25" evidence="2"/>
<dbReference type="GO" id="GO:0006046">
    <property type="term" value="P:N-acetylglucosamine catabolic process"/>
    <property type="evidence" value="ECO:0007669"/>
    <property type="project" value="TreeGrafter"/>
</dbReference>
<keyword evidence="6" id="KW-0119">Carbohydrate metabolism</keyword>
<evidence type="ECO:0000313" key="10">
    <source>
        <dbReference type="Proteomes" id="UP001151518"/>
    </source>
</evidence>
<gene>
    <name evidence="9" type="primary">NAG2_1</name>
    <name evidence="9" type="ORF">GGI25_002432</name>
</gene>
<dbReference type="Gene3D" id="2.30.40.10">
    <property type="entry name" value="Urease, subunit C, domain 1"/>
    <property type="match status" value="1"/>
</dbReference>
<dbReference type="AlphaFoldDB" id="A0A9W8G8J0"/>
<keyword evidence="4" id="KW-0479">Metal-binding</keyword>
<evidence type="ECO:0000256" key="3">
    <source>
        <dbReference type="ARBA" id="ARBA00018029"/>
    </source>
</evidence>
<dbReference type="Proteomes" id="UP001151518">
    <property type="component" value="Unassembled WGS sequence"/>
</dbReference>
<dbReference type="InterPro" id="IPR003764">
    <property type="entry name" value="GlcNAc_6-P_deAcase"/>
</dbReference>
<sequence length="533" mass="57075">MVNTSIASLGSIPVKVAVESTSSKTESAVTPISTDISLLQAERKFGSLSKDCVSPTRRFFPLPGPPSGLISPSTSPTRVARTLSIRSPEQMSILSGGPITQIHNCRVLRNHAIEYDDVWFQDGRIINPTSLYGLRNPDTRIDAKGLIVAPGLIDVQLNGAFGYDFSFNKSNIEECVDVVSRGILLQGCTSFCPTTVSSMPETYHAVLPYLGKRLGSLKSGAESLGAHVEGPFMNPKKKGAHELACLRTAPNGLSDFDNCFGLDNLRKYVTYMTVAPEVEGVLDTIPQLIKECRIGISQGHSVASNEISRDANTRGAKMITHLFNAMTDFHHRDPGIIGLLGASSGSPEKEMPSTSGIDMPAEASTPPGVFYGIICDGIHVHPNTVKIAYNSHPTGAILVTDAMGAMGLPDGQYKLGNMSVDVGPMEDIKGNPRAAIIQGTSTLAGSIVTLIECVRNFKDFTQCSAVEAIEAATLHPAQMLGIEHTKGTLDYGADADIIFLTDDLYVQQVYVRGELATPETIKFASRCCTLGQK</sequence>